<evidence type="ECO:0000313" key="5">
    <source>
        <dbReference type="Proteomes" id="UP000274122"/>
    </source>
</evidence>
<evidence type="ECO:0000256" key="2">
    <source>
        <dbReference type="ARBA" id="ARBA00021361"/>
    </source>
</evidence>
<dbReference type="SUPFAM" id="SSF69047">
    <property type="entry name" value="Hypothetical protein YjbJ"/>
    <property type="match status" value="1"/>
</dbReference>
<dbReference type="PANTHER" id="PTHR34977:SF1">
    <property type="entry name" value="UPF0337 PROTEIN YJBJ"/>
    <property type="match status" value="1"/>
</dbReference>
<evidence type="ECO:0000313" key="4">
    <source>
        <dbReference type="EMBL" id="VEC01563.1"/>
    </source>
</evidence>
<dbReference type="InterPro" id="IPR026042">
    <property type="entry name" value="YjbJ"/>
</dbReference>
<evidence type="ECO:0000256" key="1">
    <source>
        <dbReference type="ARBA" id="ARBA00009129"/>
    </source>
</evidence>
<dbReference type="Pfam" id="PF05532">
    <property type="entry name" value="CsbD"/>
    <property type="match status" value="1"/>
</dbReference>
<feature type="domain" description="CsbD-like" evidence="3">
    <location>
        <begin position="4"/>
        <end position="56"/>
    </location>
</feature>
<dbReference type="Proteomes" id="UP000274122">
    <property type="component" value="Chromosome"/>
</dbReference>
<protein>
    <recommendedName>
        <fullName evidence="2">UPF0337 protein YjbJ</fullName>
    </recommendedName>
</protein>
<dbReference type="Gene3D" id="1.10.1470.10">
    <property type="entry name" value="YjbJ"/>
    <property type="match status" value="1"/>
</dbReference>
<proteinExistence type="inferred from homology"/>
<name>A0A447V7Z2_9ENTR</name>
<gene>
    <name evidence="4" type="primary">yjbJ</name>
    <name evidence="4" type="ORF">NCTC11466_04296</name>
</gene>
<organism evidence="4 5">
    <name type="scientific">Cedecea lapagei</name>
    <dbReference type="NCBI Taxonomy" id="158823"/>
    <lineage>
        <taxon>Bacteria</taxon>
        <taxon>Pseudomonadati</taxon>
        <taxon>Pseudomonadota</taxon>
        <taxon>Gammaproteobacteria</taxon>
        <taxon>Enterobacterales</taxon>
        <taxon>Enterobacteriaceae</taxon>
        <taxon>Cedecea</taxon>
    </lineage>
</organism>
<dbReference type="KEGG" id="clap:NCTC11466_04296"/>
<dbReference type="EMBL" id="LR134201">
    <property type="protein sequence ID" value="VEC01563.1"/>
    <property type="molecule type" value="Genomic_DNA"/>
</dbReference>
<dbReference type="PIRSF" id="PIRSF039008">
    <property type="entry name" value="YjbJ"/>
    <property type="match status" value="1"/>
</dbReference>
<evidence type="ECO:0000259" key="3">
    <source>
        <dbReference type="Pfam" id="PF05532"/>
    </source>
</evidence>
<comment type="similarity">
    <text evidence="1">Belongs to the UPF0337 (CsbD) family.</text>
</comment>
<keyword evidence="5" id="KW-1185">Reference proteome</keyword>
<dbReference type="OrthoDB" id="9796058at2"/>
<dbReference type="InterPro" id="IPR036629">
    <property type="entry name" value="YjbJ_sf"/>
</dbReference>
<dbReference type="AlphaFoldDB" id="A0A447V7Z2"/>
<dbReference type="PANTHER" id="PTHR34977">
    <property type="entry name" value="UPF0337 PROTEIN YJBJ"/>
    <property type="match status" value="1"/>
</dbReference>
<sequence length="69" mass="8298">MNKDEIGGNWKQFKGTIKEKWGKLTDDDMTVIEGKRDQLVGKIQERYGYAKDQAEKEVKDWESRNEYRW</sequence>
<dbReference type="NCBIfam" id="NF007748">
    <property type="entry name" value="PRK10428.1"/>
    <property type="match status" value="1"/>
</dbReference>
<dbReference type="RefSeq" id="WP_126357939.1">
    <property type="nucleotide sequence ID" value="NZ_LR134201.1"/>
</dbReference>
<dbReference type="InterPro" id="IPR008462">
    <property type="entry name" value="CsbD"/>
</dbReference>
<reference evidence="4 5" key="1">
    <citation type="submission" date="2018-12" db="EMBL/GenBank/DDBJ databases">
        <authorList>
            <consortium name="Pathogen Informatics"/>
        </authorList>
    </citation>
    <scope>NUCLEOTIDE SEQUENCE [LARGE SCALE GENOMIC DNA]</scope>
    <source>
        <strain evidence="4 5">NCTC11466</strain>
    </source>
</reference>
<dbReference type="InterPro" id="IPR050423">
    <property type="entry name" value="UPF0337_stress_rsp"/>
</dbReference>
<accession>A0A447V7Z2</accession>